<evidence type="ECO:0000256" key="1">
    <source>
        <dbReference type="ARBA" id="ARBA00001936"/>
    </source>
</evidence>
<organism evidence="12 13">
    <name type="scientific">Kineococcus radiotolerans (strain ATCC BAA-149 / DSM 14245 / SRS30216)</name>
    <dbReference type="NCBI Taxonomy" id="266940"/>
    <lineage>
        <taxon>Bacteria</taxon>
        <taxon>Bacillati</taxon>
        <taxon>Actinomycetota</taxon>
        <taxon>Actinomycetes</taxon>
        <taxon>Kineosporiales</taxon>
        <taxon>Kineosporiaceae</taxon>
        <taxon>Kineococcus</taxon>
    </lineage>
</organism>
<evidence type="ECO:0000256" key="4">
    <source>
        <dbReference type="ARBA" id="ARBA00022676"/>
    </source>
</evidence>
<evidence type="ECO:0000256" key="10">
    <source>
        <dbReference type="ARBA" id="ARBA00048997"/>
    </source>
</evidence>
<evidence type="ECO:0000256" key="7">
    <source>
        <dbReference type="ARBA" id="ARBA00039022"/>
    </source>
</evidence>
<dbReference type="KEGG" id="kra:Krad_0167"/>
<sequence>MKLPVQTWFTRSTSRARDWPIERLRARKAGTRVSVVLPALDEEATVGRVVAMVRRLAEDTGLVDEVVVMDSGSTDGTARAAAEAGATVHHRDEVLPEVGSRPGKGEVLWKSLAVTTGDVVVFVDADLTDPQPQLVTGLLGPLLTDPGVELVKGCYDRPLQGAGATSGGRVTELVARPLISRFYPDLAGVVQPLAGEYAGRRRLLEALPFCGGYGVEIAMLIDTLELRGLSAIAQVDLGRRGHGHQDTAALGRMATQITDVVHRRAGAGPLDAPTITQFARDGYGRYAPVTHVLDVAERPPMITVAGYGQRAAKVS</sequence>
<feature type="domain" description="Glycosyltransferase 2-like" evidence="11">
    <location>
        <begin position="34"/>
        <end position="143"/>
    </location>
</feature>
<dbReference type="Pfam" id="PF00535">
    <property type="entry name" value="Glycos_transf_2"/>
    <property type="match status" value="1"/>
</dbReference>
<dbReference type="PANTHER" id="PTHR48090:SF10">
    <property type="entry name" value="GLUCOSYL-3-PHOSPHOGLYCERATE SYNTHASE"/>
    <property type="match status" value="1"/>
</dbReference>
<evidence type="ECO:0000256" key="8">
    <source>
        <dbReference type="ARBA" id="ARBA00040894"/>
    </source>
</evidence>
<dbReference type="SUPFAM" id="SSF53448">
    <property type="entry name" value="Nucleotide-diphospho-sugar transferases"/>
    <property type="match status" value="1"/>
</dbReference>
<dbReference type="OrthoDB" id="5011697at2"/>
<dbReference type="AlphaFoldDB" id="A6W4B9"/>
<comment type="similarity">
    <text evidence="3">Belongs to the glycosyltransferase 2 family.</text>
</comment>
<dbReference type="Proteomes" id="UP000001116">
    <property type="component" value="Chromosome"/>
</dbReference>
<keyword evidence="4" id="KW-0328">Glycosyltransferase</keyword>
<dbReference type="GO" id="GO:0016757">
    <property type="term" value="F:glycosyltransferase activity"/>
    <property type="evidence" value="ECO:0007669"/>
    <property type="project" value="UniProtKB-KW"/>
</dbReference>
<dbReference type="InterPro" id="IPR029044">
    <property type="entry name" value="Nucleotide-diphossugar_trans"/>
</dbReference>
<evidence type="ECO:0000313" key="12">
    <source>
        <dbReference type="EMBL" id="ABS01658.1"/>
    </source>
</evidence>
<dbReference type="PANTHER" id="PTHR48090">
    <property type="entry name" value="UNDECAPRENYL-PHOSPHATE 4-DEOXY-4-FORMAMIDO-L-ARABINOSE TRANSFERASE-RELATED"/>
    <property type="match status" value="1"/>
</dbReference>
<dbReference type="InterPro" id="IPR001173">
    <property type="entry name" value="Glyco_trans_2-like"/>
</dbReference>
<evidence type="ECO:0000259" key="11">
    <source>
        <dbReference type="Pfam" id="PF00535"/>
    </source>
</evidence>
<dbReference type="InterPro" id="IPR050256">
    <property type="entry name" value="Glycosyltransferase_2"/>
</dbReference>
<gene>
    <name evidence="12" type="ordered locus">Krad_0167</name>
</gene>
<comment type="cofactor">
    <cofactor evidence="2">
        <name>Mg(2+)</name>
        <dbReference type="ChEBI" id="CHEBI:18420"/>
    </cofactor>
</comment>
<dbReference type="STRING" id="266940.Krad_0167"/>
<keyword evidence="13" id="KW-1185">Reference proteome</keyword>
<evidence type="ECO:0000313" key="13">
    <source>
        <dbReference type="Proteomes" id="UP000001116"/>
    </source>
</evidence>
<proteinExistence type="inferred from homology"/>
<name>A6W4B9_KINRD</name>
<comment type="catalytic activity">
    <reaction evidence="9">
        <text>(2R)-3-phosphoglycerate + UDP-alpha-D-glucose = (2R)-2-O-(alpha-D-glucopyranosyl)-3-phospho-glycerate + UDP + H(+)</text>
        <dbReference type="Rhea" id="RHEA:31319"/>
        <dbReference type="ChEBI" id="CHEBI:15378"/>
        <dbReference type="ChEBI" id="CHEBI:58223"/>
        <dbReference type="ChEBI" id="CHEBI:58272"/>
        <dbReference type="ChEBI" id="CHEBI:58885"/>
        <dbReference type="ChEBI" id="CHEBI:62600"/>
        <dbReference type="EC" id="2.4.1.266"/>
    </reaction>
    <physiologicalReaction direction="left-to-right" evidence="9">
        <dbReference type="Rhea" id="RHEA:31320"/>
    </physiologicalReaction>
</comment>
<evidence type="ECO:0000256" key="9">
    <source>
        <dbReference type="ARBA" id="ARBA00048689"/>
    </source>
</evidence>
<reference evidence="13" key="1">
    <citation type="journal article" date="2008" name="PLoS ONE">
        <title>Survival in nuclear waste, extreme resistance, and potential applications gleaned from the genome sequence of Kineococcus radiotolerans SRS30216.</title>
        <authorList>
            <person name="Bagwell C.E."/>
            <person name="Bhat S."/>
            <person name="Hawkins G.M."/>
            <person name="Smith B.W."/>
            <person name="Biswas T."/>
            <person name="Hoover T.R."/>
            <person name="Saunders E."/>
            <person name="Han C.S."/>
            <person name="Tsodikov O.V."/>
            <person name="Shimkets L.J."/>
        </authorList>
    </citation>
    <scope>NUCLEOTIDE SEQUENCE [LARGE SCALE GENOMIC DNA]</scope>
    <source>
        <strain evidence="13">ATCC BAA-149 / DSM 14245 / SRS30216</strain>
    </source>
</reference>
<dbReference type="EC" id="2.4.1.266" evidence="7"/>
<dbReference type="HOGENOM" id="CLU_053119_0_0_11"/>
<keyword evidence="5 12" id="KW-0808">Transferase</keyword>
<evidence type="ECO:0000256" key="5">
    <source>
        <dbReference type="ARBA" id="ARBA00022679"/>
    </source>
</evidence>
<dbReference type="CAZy" id="GT81">
    <property type="family name" value="Glycosyltransferase Family 81"/>
</dbReference>
<evidence type="ECO:0000256" key="2">
    <source>
        <dbReference type="ARBA" id="ARBA00001946"/>
    </source>
</evidence>
<dbReference type="NCBIfam" id="NF010496">
    <property type="entry name" value="PRK13915.1"/>
    <property type="match status" value="1"/>
</dbReference>
<comment type="cofactor">
    <cofactor evidence="1">
        <name>Mn(2+)</name>
        <dbReference type="ChEBI" id="CHEBI:29035"/>
    </cofactor>
</comment>
<dbReference type="Gene3D" id="3.90.550.10">
    <property type="entry name" value="Spore Coat Polysaccharide Biosynthesis Protein SpsA, Chain A"/>
    <property type="match status" value="1"/>
</dbReference>
<dbReference type="eggNOG" id="COG1215">
    <property type="taxonomic scope" value="Bacteria"/>
</dbReference>
<dbReference type="EMBL" id="CP000750">
    <property type="protein sequence ID" value="ABS01658.1"/>
    <property type="molecule type" value="Genomic_DNA"/>
</dbReference>
<comment type="catalytic activity">
    <reaction evidence="10">
        <text>an NDP-alpha-D-glucose + (2R)-3-phosphoglycerate = (2R)-2-O-(alpha-D-glucopyranosyl)-3-phospho-glycerate + a ribonucleoside 5'-diphosphate + H(+)</text>
        <dbReference type="Rhea" id="RHEA:47244"/>
        <dbReference type="ChEBI" id="CHEBI:15378"/>
        <dbReference type="ChEBI" id="CHEBI:57930"/>
        <dbReference type="ChEBI" id="CHEBI:58272"/>
        <dbReference type="ChEBI" id="CHEBI:62600"/>
        <dbReference type="ChEBI" id="CHEBI:76533"/>
        <dbReference type="EC" id="2.4.1.266"/>
    </reaction>
    <physiologicalReaction direction="left-to-right" evidence="10">
        <dbReference type="Rhea" id="RHEA:47245"/>
    </physiologicalReaction>
</comment>
<keyword evidence="6" id="KW-0460">Magnesium</keyword>
<accession>A6W4B9</accession>
<evidence type="ECO:0000256" key="6">
    <source>
        <dbReference type="ARBA" id="ARBA00022842"/>
    </source>
</evidence>
<evidence type="ECO:0000256" key="3">
    <source>
        <dbReference type="ARBA" id="ARBA00006739"/>
    </source>
</evidence>
<protein>
    <recommendedName>
        <fullName evidence="8">Glucosyl-3-phosphoglycerate synthase</fullName>
        <ecNumber evidence="7">2.4.1.266</ecNumber>
    </recommendedName>
</protein>